<dbReference type="EMBL" id="PYLP01000014">
    <property type="protein sequence ID" value="PST39442.1"/>
    <property type="molecule type" value="Genomic_DNA"/>
</dbReference>
<comment type="caution">
    <text evidence="1">The sequence shown here is derived from an EMBL/GenBank/DDBJ whole genome shotgun (WGS) entry which is preliminary data.</text>
</comment>
<reference evidence="2" key="1">
    <citation type="submission" date="2018-03" db="EMBL/GenBank/DDBJ databases">
        <title>Lachnoclostridium SNUG30370 gen.nov., sp.nov., isolated from human faeces.</title>
        <authorList>
            <person name="Seo B."/>
            <person name="Jeon K."/>
            <person name="Ko G."/>
        </authorList>
    </citation>
    <scope>NUCLEOTIDE SEQUENCE [LARGE SCALE GENOMIC DNA]</scope>
    <source>
        <strain evidence="2">SNUG30370</strain>
    </source>
</reference>
<protein>
    <submittedName>
        <fullName evidence="1">Uncharacterized protein</fullName>
    </submittedName>
</protein>
<gene>
    <name evidence="1" type="ORF">C7U55_10010</name>
</gene>
<accession>A0A2T3FW08</accession>
<keyword evidence="2" id="KW-1185">Reference proteome</keyword>
<dbReference type="Proteomes" id="UP000241201">
    <property type="component" value="Unassembled WGS sequence"/>
</dbReference>
<organism evidence="1 2">
    <name type="scientific">Faecalibacillus faecis</name>
    <dbReference type="NCBI Taxonomy" id="1982628"/>
    <lineage>
        <taxon>Bacteria</taxon>
        <taxon>Bacillati</taxon>
        <taxon>Bacillota</taxon>
        <taxon>Erysipelotrichia</taxon>
        <taxon>Erysipelotrichales</taxon>
        <taxon>Coprobacillaceae</taxon>
        <taxon>Faecalibacillus</taxon>
    </lineage>
</organism>
<dbReference type="AlphaFoldDB" id="A0A2T3FW08"/>
<sequence>MFHCKTSSQFKAYQWIKNNFEIDSLNLEIVDDRTIKIIDKNLETAKIQYKNNKIIIEYKDKKKQIINLPNNLYR</sequence>
<name>A0A2T3FW08_9FIRM</name>
<evidence type="ECO:0000313" key="2">
    <source>
        <dbReference type="Proteomes" id="UP000241201"/>
    </source>
</evidence>
<evidence type="ECO:0000313" key="1">
    <source>
        <dbReference type="EMBL" id="PST39442.1"/>
    </source>
</evidence>
<proteinExistence type="predicted"/>